<dbReference type="InterPro" id="IPR000719">
    <property type="entry name" value="Prot_kinase_dom"/>
</dbReference>
<keyword evidence="3" id="KW-1185">Reference proteome</keyword>
<sequence length="193" mass="21886">MNEGNDNLTRMARPITSDVFVKRTDLLRYASWGVKESRELLPREARVGELLLESPHPNLVRYYRALIQTGGELGLYGKMVKLGDEKLTFLTGLCFKRYEASLYDAIEVRGEKPDGARTLEALQAGMEYLHRLGIVHCDIHLFDIFVEKDGNYLKNFDISFPTGQRMDAQKSARRDWCRSGSRSALTPGTVGIL</sequence>
<dbReference type="Proteomes" id="UP000193144">
    <property type="component" value="Unassembled WGS sequence"/>
</dbReference>
<accession>A0A1Y1Z914</accession>
<gene>
    <name evidence="2" type="ORF">BCR34DRAFT_571084</name>
</gene>
<dbReference type="AlphaFoldDB" id="A0A1Y1Z914"/>
<dbReference type="Gene3D" id="1.10.510.10">
    <property type="entry name" value="Transferase(Phosphotransferase) domain 1"/>
    <property type="match status" value="1"/>
</dbReference>
<dbReference type="STRING" id="1231657.A0A1Y1Z914"/>
<name>A0A1Y1Z914_9PLEO</name>
<evidence type="ECO:0000259" key="1">
    <source>
        <dbReference type="PROSITE" id="PS50011"/>
    </source>
</evidence>
<dbReference type="InterPro" id="IPR011009">
    <property type="entry name" value="Kinase-like_dom_sf"/>
</dbReference>
<dbReference type="EMBL" id="MCFA01000114">
    <property type="protein sequence ID" value="ORY06753.1"/>
    <property type="molecule type" value="Genomic_DNA"/>
</dbReference>
<evidence type="ECO:0000313" key="2">
    <source>
        <dbReference type="EMBL" id="ORY06753.1"/>
    </source>
</evidence>
<comment type="caution">
    <text evidence="2">The sequence shown here is derived from an EMBL/GenBank/DDBJ whole genome shotgun (WGS) entry which is preliminary data.</text>
</comment>
<dbReference type="OrthoDB" id="4062651at2759"/>
<evidence type="ECO:0000313" key="3">
    <source>
        <dbReference type="Proteomes" id="UP000193144"/>
    </source>
</evidence>
<organism evidence="2 3">
    <name type="scientific">Clohesyomyces aquaticus</name>
    <dbReference type="NCBI Taxonomy" id="1231657"/>
    <lineage>
        <taxon>Eukaryota</taxon>
        <taxon>Fungi</taxon>
        <taxon>Dikarya</taxon>
        <taxon>Ascomycota</taxon>
        <taxon>Pezizomycotina</taxon>
        <taxon>Dothideomycetes</taxon>
        <taxon>Pleosporomycetidae</taxon>
        <taxon>Pleosporales</taxon>
        <taxon>Lindgomycetaceae</taxon>
        <taxon>Clohesyomyces</taxon>
    </lineage>
</organism>
<dbReference type="PROSITE" id="PS50011">
    <property type="entry name" value="PROTEIN_KINASE_DOM"/>
    <property type="match status" value="1"/>
</dbReference>
<reference evidence="2 3" key="1">
    <citation type="submission" date="2016-07" db="EMBL/GenBank/DDBJ databases">
        <title>Pervasive Adenine N6-methylation of Active Genes in Fungi.</title>
        <authorList>
            <consortium name="DOE Joint Genome Institute"/>
            <person name="Mondo S.J."/>
            <person name="Dannebaum R.O."/>
            <person name="Kuo R.C."/>
            <person name="Labutti K."/>
            <person name="Haridas S."/>
            <person name="Kuo A."/>
            <person name="Salamov A."/>
            <person name="Ahrendt S.R."/>
            <person name="Lipzen A."/>
            <person name="Sullivan W."/>
            <person name="Andreopoulos W.B."/>
            <person name="Clum A."/>
            <person name="Lindquist E."/>
            <person name="Daum C."/>
            <person name="Ramamoorthy G.K."/>
            <person name="Gryganskyi A."/>
            <person name="Culley D."/>
            <person name="Magnuson J.K."/>
            <person name="James T.Y."/>
            <person name="O'Malley M.A."/>
            <person name="Stajich J.E."/>
            <person name="Spatafora J.W."/>
            <person name="Visel A."/>
            <person name="Grigoriev I.V."/>
        </authorList>
    </citation>
    <scope>NUCLEOTIDE SEQUENCE [LARGE SCALE GENOMIC DNA]</scope>
    <source>
        <strain evidence="2 3">CBS 115471</strain>
    </source>
</reference>
<dbReference type="SUPFAM" id="SSF56112">
    <property type="entry name" value="Protein kinase-like (PK-like)"/>
    <property type="match status" value="1"/>
</dbReference>
<proteinExistence type="predicted"/>
<feature type="domain" description="Protein kinase" evidence="1">
    <location>
        <begin position="1"/>
        <end position="193"/>
    </location>
</feature>
<protein>
    <recommendedName>
        <fullName evidence="1">Protein kinase domain-containing protein</fullName>
    </recommendedName>
</protein>
<dbReference type="GO" id="GO:0005524">
    <property type="term" value="F:ATP binding"/>
    <property type="evidence" value="ECO:0007669"/>
    <property type="project" value="InterPro"/>
</dbReference>
<dbReference type="GO" id="GO:0004672">
    <property type="term" value="F:protein kinase activity"/>
    <property type="evidence" value="ECO:0007669"/>
    <property type="project" value="InterPro"/>
</dbReference>